<organism evidence="2 3">
    <name type="scientific">Bradyrhizobium macuxiense</name>
    <dbReference type="NCBI Taxonomy" id="1755647"/>
    <lineage>
        <taxon>Bacteria</taxon>
        <taxon>Pseudomonadati</taxon>
        <taxon>Pseudomonadota</taxon>
        <taxon>Alphaproteobacteria</taxon>
        <taxon>Hyphomicrobiales</taxon>
        <taxon>Nitrobacteraceae</taxon>
        <taxon>Bradyrhizobium</taxon>
    </lineage>
</organism>
<name>A0A109JQ54_9BRAD</name>
<feature type="compositionally biased region" description="Basic and acidic residues" evidence="1">
    <location>
        <begin position="72"/>
        <end position="106"/>
    </location>
</feature>
<dbReference type="Proteomes" id="UP000057737">
    <property type="component" value="Unassembled WGS sequence"/>
</dbReference>
<dbReference type="OrthoDB" id="8240445at2"/>
<protein>
    <submittedName>
        <fullName evidence="2">Uncharacterized protein</fullName>
    </submittedName>
</protein>
<feature type="region of interest" description="Disordered" evidence="1">
    <location>
        <begin position="72"/>
        <end position="119"/>
    </location>
</feature>
<evidence type="ECO:0000256" key="1">
    <source>
        <dbReference type="SAM" id="MobiDB-lite"/>
    </source>
</evidence>
<proteinExistence type="predicted"/>
<reference evidence="2 3" key="1">
    <citation type="submission" date="2015-11" db="EMBL/GenBank/DDBJ databases">
        <title>Draft Genome Sequence of the Strain BR 10303 (Bradyrhizobium sp.) isolated from nodules of Centrolobium paraense.</title>
        <authorList>
            <person name="Zelli J.E."/>
            <person name="Simoes-Araujo J.L."/>
            <person name="Barauna A.C."/>
            <person name="Silva K."/>
        </authorList>
    </citation>
    <scope>NUCLEOTIDE SEQUENCE [LARGE SCALE GENOMIC DNA]</scope>
    <source>
        <strain evidence="2 3">BR 10303</strain>
    </source>
</reference>
<sequence length="119" mass="13082">MLGLVIIFIALGIGFGSGYALREMKSRRRRRAARGDVPVVKPQRPAIPVAGAGRDDVINLEGLLVAANDDFSGRRQASRDARQVDPRRQPDEFDGAVRDLLGELNRRPSAQAPRPVQQQ</sequence>
<gene>
    <name evidence="2" type="ORF">AS156_09890</name>
</gene>
<accession>A0A109JQ54</accession>
<keyword evidence="3" id="KW-1185">Reference proteome</keyword>
<dbReference type="RefSeq" id="WP_066509367.1">
    <property type="nucleotide sequence ID" value="NZ_LNCU01000081.1"/>
</dbReference>
<dbReference type="AlphaFoldDB" id="A0A109JQ54"/>
<evidence type="ECO:0000313" key="3">
    <source>
        <dbReference type="Proteomes" id="UP000057737"/>
    </source>
</evidence>
<dbReference type="EMBL" id="LNCU01000081">
    <property type="protein sequence ID" value="KWV52933.1"/>
    <property type="molecule type" value="Genomic_DNA"/>
</dbReference>
<comment type="caution">
    <text evidence="2">The sequence shown here is derived from an EMBL/GenBank/DDBJ whole genome shotgun (WGS) entry which is preliminary data.</text>
</comment>
<evidence type="ECO:0000313" key="2">
    <source>
        <dbReference type="EMBL" id="KWV52933.1"/>
    </source>
</evidence>